<gene>
    <name evidence="1" type="ORF">GOODEAATRI_032769</name>
</gene>
<keyword evidence="2" id="KW-1185">Reference proteome</keyword>
<reference evidence="1 2" key="1">
    <citation type="submission" date="2021-06" db="EMBL/GenBank/DDBJ databases">
        <authorList>
            <person name="Palmer J.M."/>
        </authorList>
    </citation>
    <scope>NUCLEOTIDE SEQUENCE [LARGE SCALE GENOMIC DNA]</scope>
    <source>
        <strain evidence="1 2">GA_2019</strain>
        <tissue evidence="1">Muscle</tissue>
    </source>
</reference>
<sequence length="83" mass="9941">MIMHCKYRKRDEENEICFQTPLSKMQVFYSSGSFLYNSVTQASEDLQKPVILVGKFTTEARTNETTEEMLKRLLQWKRKRKIM</sequence>
<proteinExistence type="predicted"/>
<evidence type="ECO:0000313" key="1">
    <source>
        <dbReference type="EMBL" id="MEQ2173507.1"/>
    </source>
</evidence>
<dbReference type="Proteomes" id="UP001476798">
    <property type="component" value="Unassembled WGS sequence"/>
</dbReference>
<evidence type="ECO:0000313" key="2">
    <source>
        <dbReference type="Proteomes" id="UP001476798"/>
    </source>
</evidence>
<name>A0ABV0NQ25_9TELE</name>
<comment type="caution">
    <text evidence="1">The sequence shown here is derived from an EMBL/GenBank/DDBJ whole genome shotgun (WGS) entry which is preliminary data.</text>
</comment>
<accession>A0ABV0NQ25</accession>
<organism evidence="1 2">
    <name type="scientific">Goodea atripinnis</name>
    <dbReference type="NCBI Taxonomy" id="208336"/>
    <lineage>
        <taxon>Eukaryota</taxon>
        <taxon>Metazoa</taxon>
        <taxon>Chordata</taxon>
        <taxon>Craniata</taxon>
        <taxon>Vertebrata</taxon>
        <taxon>Euteleostomi</taxon>
        <taxon>Actinopterygii</taxon>
        <taxon>Neopterygii</taxon>
        <taxon>Teleostei</taxon>
        <taxon>Neoteleostei</taxon>
        <taxon>Acanthomorphata</taxon>
        <taxon>Ovalentaria</taxon>
        <taxon>Atherinomorphae</taxon>
        <taxon>Cyprinodontiformes</taxon>
        <taxon>Goodeidae</taxon>
        <taxon>Goodea</taxon>
    </lineage>
</organism>
<feature type="non-terminal residue" evidence="1">
    <location>
        <position position="83"/>
    </location>
</feature>
<protein>
    <submittedName>
        <fullName evidence="1">Uncharacterized protein</fullName>
    </submittedName>
</protein>
<dbReference type="EMBL" id="JAHRIO010046303">
    <property type="protein sequence ID" value="MEQ2173507.1"/>
    <property type="molecule type" value="Genomic_DNA"/>
</dbReference>